<keyword evidence="2" id="KW-0966">Cell projection</keyword>
<accession>A0A7W7W1B1</accession>
<organism evidence="2 3">
    <name type="scientific">Lipingzhangella halophila</name>
    <dbReference type="NCBI Taxonomy" id="1783352"/>
    <lineage>
        <taxon>Bacteria</taxon>
        <taxon>Bacillati</taxon>
        <taxon>Actinomycetota</taxon>
        <taxon>Actinomycetes</taxon>
        <taxon>Streptosporangiales</taxon>
        <taxon>Nocardiopsidaceae</taxon>
        <taxon>Lipingzhangella</taxon>
    </lineage>
</organism>
<keyword evidence="2" id="KW-0969">Cilium</keyword>
<name>A0A7W7W1B1_9ACTN</name>
<feature type="domain" description="CobQ/CobB/MinD/ParA nucleotide binding" evidence="1">
    <location>
        <begin position="85"/>
        <end position="235"/>
    </location>
</feature>
<evidence type="ECO:0000313" key="3">
    <source>
        <dbReference type="Proteomes" id="UP000523007"/>
    </source>
</evidence>
<dbReference type="GO" id="GO:0051782">
    <property type="term" value="P:negative regulation of cell division"/>
    <property type="evidence" value="ECO:0007669"/>
    <property type="project" value="TreeGrafter"/>
</dbReference>
<dbReference type="RefSeq" id="WP_184575126.1">
    <property type="nucleotide sequence ID" value="NZ_JACHJT010000001.1"/>
</dbReference>
<keyword evidence="3" id="KW-1185">Reference proteome</keyword>
<sequence length="330" mass="35290">MPPFSDGARKPGAAHDAFAQDFPSDLSADSLIHRARPSPRRGWRRTLFTLSRGRVNPGYSKAEVRLQELEAAIRGGAVSGSRRSIAVLGAQRGVGTSTTVLGLGALLAGKRGDRVVAVDADPERSPLSNRGQVREQPQRPMGDLLYDTGAVLRYSQISNFVAQDASGLDVLPSSRDDTGGALLSGPAYRRIADAVERFYSLLVVDAGSGVDRPAVPAILERADQLVLVAHPSFEGANRAATALDDIADLGGPELASSAIIVLARSPRGHRSKLDDLERQLARRCQQTVRVSRDGTLRSRNVVDPSRMGPKALFGYLELAAGIVRAFNRRG</sequence>
<comment type="caution">
    <text evidence="2">The sequence shown here is derived from an EMBL/GenBank/DDBJ whole genome shotgun (WGS) entry which is preliminary data.</text>
</comment>
<dbReference type="InterPro" id="IPR002586">
    <property type="entry name" value="CobQ/CobB/MinD/ParA_Nub-bd_dom"/>
</dbReference>
<dbReference type="GO" id="GO:0016887">
    <property type="term" value="F:ATP hydrolysis activity"/>
    <property type="evidence" value="ECO:0007669"/>
    <property type="project" value="TreeGrafter"/>
</dbReference>
<dbReference type="AlphaFoldDB" id="A0A7W7W1B1"/>
<evidence type="ECO:0000313" key="2">
    <source>
        <dbReference type="EMBL" id="MBB4930133.1"/>
    </source>
</evidence>
<dbReference type="GO" id="GO:0005524">
    <property type="term" value="F:ATP binding"/>
    <property type="evidence" value="ECO:0007669"/>
    <property type="project" value="TreeGrafter"/>
</dbReference>
<dbReference type="PANTHER" id="PTHR43384">
    <property type="entry name" value="SEPTUM SITE-DETERMINING PROTEIN MIND HOMOLOG, CHLOROPLASTIC-RELATED"/>
    <property type="match status" value="1"/>
</dbReference>
<proteinExistence type="predicted"/>
<dbReference type="PANTHER" id="PTHR43384:SF14">
    <property type="entry name" value="ESX-1 SECRETION-ASSOCIATED PROTEIN ESPI"/>
    <property type="match status" value="1"/>
</dbReference>
<keyword evidence="2" id="KW-0282">Flagellum</keyword>
<dbReference type="InterPro" id="IPR050625">
    <property type="entry name" value="ParA/MinD_ATPase"/>
</dbReference>
<gene>
    <name evidence="2" type="ORF">F4561_000953</name>
</gene>
<dbReference type="GO" id="GO:0009898">
    <property type="term" value="C:cytoplasmic side of plasma membrane"/>
    <property type="evidence" value="ECO:0007669"/>
    <property type="project" value="TreeGrafter"/>
</dbReference>
<protein>
    <submittedName>
        <fullName evidence="2">MinD-like ATPase involved in chromosome partitioning or flagellar assembly</fullName>
    </submittedName>
</protein>
<dbReference type="Pfam" id="PF01656">
    <property type="entry name" value="CbiA"/>
    <property type="match status" value="1"/>
</dbReference>
<dbReference type="EMBL" id="JACHJT010000001">
    <property type="protein sequence ID" value="MBB4930133.1"/>
    <property type="molecule type" value="Genomic_DNA"/>
</dbReference>
<dbReference type="GO" id="GO:0005829">
    <property type="term" value="C:cytosol"/>
    <property type="evidence" value="ECO:0007669"/>
    <property type="project" value="TreeGrafter"/>
</dbReference>
<evidence type="ECO:0000259" key="1">
    <source>
        <dbReference type="Pfam" id="PF01656"/>
    </source>
</evidence>
<reference evidence="2 3" key="1">
    <citation type="submission" date="2020-08" db="EMBL/GenBank/DDBJ databases">
        <title>Sequencing the genomes of 1000 actinobacteria strains.</title>
        <authorList>
            <person name="Klenk H.-P."/>
        </authorList>
    </citation>
    <scope>NUCLEOTIDE SEQUENCE [LARGE SCALE GENOMIC DNA]</scope>
    <source>
        <strain evidence="2 3">DSM 102030</strain>
    </source>
</reference>
<dbReference type="SUPFAM" id="SSF52540">
    <property type="entry name" value="P-loop containing nucleoside triphosphate hydrolases"/>
    <property type="match status" value="1"/>
</dbReference>
<dbReference type="Gene3D" id="3.40.50.300">
    <property type="entry name" value="P-loop containing nucleotide triphosphate hydrolases"/>
    <property type="match status" value="1"/>
</dbReference>
<dbReference type="Proteomes" id="UP000523007">
    <property type="component" value="Unassembled WGS sequence"/>
</dbReference>
<dbReference type="InterPro" id="IPR027417">
    <property type="entry name" value="P-loop_NTPase"/>
</dbReference>